<evidence type="ECO:0000313" key="10">
    <source>
        <dbReference type="EMBL" id="MBU5675931.1"/>
    </source>
</evidence>
<evidence type="ECO:0000256" key="2">
    <source>
        <dbReference type="ARBA" id="ARBA00008814"/>
    </source>
</evidence>
<reference evidence="10 11" key="1">
    <citation type="submission" date="2021-06" db="EMBL/GenBank/DDBJ databases">
        <authorList>
            <person name="Sun Q."/>
            <person name="Li D."/>
        </authorList>
    </citation>
    <scope>NUCLEOTIDE SEQUENCE [LARGE SCALE GENOMIC DNA]</scope>
    <source>
        <strain evidence="10 11">MSJ-5</strain>
    </source>
</reference>
<dbReference type="Pfam" id="PF12833">
    <property type="entry name" value="HTH_18"/>
    <property type="match status" value="1"/>
</dbReference>
<accession>A0ABS6G3J3</accession>
<comment type="subcellular location">
    <subcellularLocation>
        <location evidence="1">Cell envelope</location>
    </subcellularLocation>
</comment>
<dbReference type="InterPro" id="IPR051313">
    <property type="entry name" value="Bact_iron-sidero_bind"/>
</dbReference>
<protein>
    <submittedName>
        <fullName evidence="10">Helix-turn-helix domain-containing protein</fullName>
    </submittedName>
</protein>
<keyword evidence="6" id="KW-0238">DNA-binding</keyword>
<dbReference type="Proteomes" id="UP000779508">
    <property type="component" value="Unassembled WGS sequence"/>
</dbReference>
<evidence type="ECO:0000256" key="1">
    <source>
        <dbReference type="ARBA" id="ARBA00004196"/>
    </source>
</evidence>
<name>A0ABS6G3J3_9FIRM</name>
<keyword evidence="3" id="KW-0813">Transport</keyword>
<evidence type="ECO:0000256" key="4">
    <source>
        <dbReference type="ARBA" id="ARBA00022729"/>
    </source>
</evidence>
<feature type="domain" description="Fe/B12 periplasmic-binding" evidence="9">
    <location>
        <begin position="393"/>
        <end position="641"/>
    </location>
</feature>
<evidence type="ECO:0000259" key="9">
    <source>
        <dbReference type="PROSITE" id="PS50983"/>
    </source>
</evidence>
<dbReference type="SMART" id="SM00342">
    <property type="entry name" value="HTH_ARAC"/>
    <property type="match status" value="1"/>
</dbReference>
<evidence type="ECO:0000256" key="7">
    <source>
        <dbReference type="ARBA" id="ARBA00023163"/>
    </source>
</evidence>
<evidence type="ECO:0000313" key="11">
    <source>
        <dbReference type="Proteomes" id="UP000779508"/>
    </source>
</evidence>
<dbReference type="InterPro" id="IPR002491">
    <property type="entry name" value="ABC_transptr_periplasmic_BD"/>
</dbReference>
<keyword evidence="5" id="KW-0805">Transcription regulation</keyword>
<dbReference type="PROSITE" id="PS00041">
    <property type="entry name" value="HTH_ARAC_FAMILY_1"/>
    <property type="match status" value="1"/>
</dbReference>
<sequence>MNKKKYEGLNLFSDNLNDALKIWAEASISLIDIRYKVMYCNDVVNQYIMPANTFIFTNGGKATVILDDAVFNVERHGVFHGGKGTEISIYPASDWLEYYMVLYKTGEPAFYKSEFISLMGKSNPFKQQYGFSTDNPIFFLEKLKKMHEKWKESTPLHLFFGKACFYELIYEIYREIENKNIQVLKADFTTIAKSYLDKHYNENISIHMISSILGVSDSHLRRSFKKQYGKSPQEYLTSIRLSAAKEMLLRENFPVHMVAEACGFSDEFNFSRLFSKHIGMSPSKFRAKTSKYMSDNNMDNLFFSLYNEKSLVSLSKHNEEGEFSMFKQIKSKTVIAAALSLMLLLTACSNTPANTSNQDQEQLVTKQEQRMVTEDGIRIVNTVMGEIGVPANPKRVIVDYVIGDVIALGVVPIGVRSAFEGSAFDDVIHDVTSIEKWDPEEIMALEPDLIISAVKDEFEASSKIAPTVFIPFTEMSMEERITFLGEVLNRQAEAEKAIREYYQKVEEAKVVLGQRGILDKTISIFFGDPTDVAVAGDKWGRGGDIIYNDLGFRAPDVIQSEIIGGAQHRDLSLEVLPQYVGDYIVFDWDSKLFEQPTIWNSIPAYAEGRVIALDFAFFYYNDVYSQSRQLDFIVDNLLSITGNN</sequence>
<dbReference type="PANTHER" id="PTHR30532">
    <property type="entry name" value="IRON III DICITRATE-BINDING PERIPLASMIC PROTEIN"/>
    <property type="match status" value="1"/>
</dbReference>
<proteinExistence type="inferred from homology"/>
<evidence type="ECO:0000259" key="8">
    <source>
        <dbReference type="PROSITE" id="PS01124"/>
    </source>
</evidence>
<dbReference type="InterPro" id="IPR018060">
    <property type="entry name" value="HTH_AraC"/>
</dbReference>
<feature type="domain" description="HTH araC/xylS-type" evidence="8">
    <location>
        <begin position="190"/>
        <end position="288"/>
    </location>
</feature>
<evidence type="ECO:0000256" key="3">
    <source>
        <dbReference type="ARBA" id="ARBA00022448"/>
    </source>
</evidence>
<dbReference type="PANTHER" id="PTHR30532:SF29">
    <property type="entry name" value="FE(3+) DICITRATE-BINDING PERIPLASMIC PROTEIN"/>
    <property type="match status" value="1"/>
</dbReference>
<evidence type="ECO:0000256" key="5">
    <source>
        <dbReference type="ARBA" id="ARBA00023015"/>
    </source>
</evidence>
<comment type="similarity">
    <text evidence="2">Belongs to the bacterial solute-binding protein 8 family.</text>
</comment>
<keyword evidence="11" id="KW-1185">Reference proteome</keyword>
<dbReference type="EMBL" id="JAHLQK010000002">
    <property type="protein sequence ID" value="MBU5675931.1"/>
    <property type="molecule type" value="Genomic_DNA"/>
</dbReference>
<dbReference type="InterPro" id="IPR018062">
    <property type="entry name" value="HTH_AraC-typ_CS"/>
</dbReference>
<gene>
    <name evidence="10" type="ORF">KQI88_05845</name>
</gene>
<organism evidence="10 11">
    <name type="scientific">Alkaliphilus flagellatus</name>
    <dbReference type="NCBI Taxonomy" id="2841507"/>
    <lineage>
        <taxon>Bacteria</taxon>
        <taxon>Bacillati</taxon>
        <taxon>Bacillota</taxon>
        <taxon>Clostridia</taxon>
        <taxon>Peptostreptococcales</taxon>
        <taxon>Natronincolaceae</taxon>
        <taxon>Alkaliphilus</taxon>
    </lineage>
</organism>
<evidence type="ECO:0000256" key="6">
    <source>
        <dbReference type="ARBA" id="ARBA00023125"/>
    </source>
</evidence>
<keyword evidence="7" id="KW-0804">Transcription</keyword>
<dbReference type="PROSITE" id="PS01124">
    <property type="entry name" value="HTH_ARAC_FAMILY_2"/>
    <property type="match status" value="1"/>
</dbReference>
<dbReference type="PROSITE" id="PS50983">
    <property type="entry name" value="FE_B12_PBP"/>
    <property type="match status" value="1"/>
</dbReference>
<dbReference type="Pfam" id="PF01497">
    <property type="entry name" value="Peripla_BP_2"/>
    <property type="match status" value="1"/>
</dbReference>
<keyword evidence="4" id="KW-0732">Signal</keyword>
<comment type="caution">
    <text evidence="10">The sequence shown here is derived from an EMBL/GenBank/DDBJ whole genome shotgun (WGS) entry which is preliminary data.</text>
</comment>
<dbReference type="RefSeq" id="WP_216415421.1">
    <property type="nucleotide sequence ID" value="NZ_JAHLQK010000002.1"/>
</dbReference>